<reference evidence="7 8" key="2">
    <citation type="journal article" date="2018" name="Plant J.">
        <title>The Physcomitrella patens chromosome-scale assembly reveals moss genome structure and evolution.</title>
        <authorList>
            <person name="Lang D."/>
            <person name="Ullrich K.K."/>
            <person name="Murat F."/>
            <person name="Fuchs J."/>
            <person name="Jenkins J."/>
            <person name="Haas F.B."/>
            <person name="Piednoel M."/>
            <person name="Gundlach H."/>
            <person name="Van Bel M."/>
            <person name="Meyberg R."/>
            <person name="Vives C."/>
            <person name="Morata J."/>
            <person name="Symeonidi A."/>
            <person name="Hiss M."/>
            <person name="Muchero W."/>
            <person name="Kamisugi Y."/>
            <person name="Saleh O."/>
            <person name="Blanc G."/>
            <person name="Decker E.L."/>
            <person name="van Gessel N."/>
            <person name="Grimwood J."/>
            <person name="Hayes R.D."/>
            <person name="Graham S.W."/>
            <person name="Gunter L.E."/>
            <person name="McDaniel S.F."/>
            <person name="Hoernstein S.N.W."/>
            <person name="Larsson A."/>
            <person name="Li F.W."/>
            <person name="Perroud P.F."/>
            <person name="Phillips J."/>
            <person name="Ranjan P."/>
            <person name="Rokshar D.S."/>
            <person name="Rothfels C.J."/>
            <person name="Schneider L."/>
            <person name="Shu S."/>
            <person name="Stevenson D.W."/>
            <person name="Thummler F."/>
            <person name="Tillich M."/>
            <person name="Villarreal Aguilar J.C."/>
            <person name="Widiez T."/>
            <person name="Wong G.K."/>
            <person name="Wymore A."/>
            <person name="Zhang Y."/>
            <person name="Zimmer A.D."/>
            <person name="Quatrano R.S."/>
            <person name="Mayer K.F.X."/>
            <person name="Goodstein D."/>
            <person name="Casacuberta J.M."/>
            <person name="Vandepoele K."/>
            <person name="Reski R."/>
            <person name="Cuming A.C."/>
            <person name="Tuskan G.A."/>
            <person name="Maumus F."/>
            <person name="Salse J."/>
            <person name="Schmutz J."/>
            <person name="Rensing S.A."/>
        </authorList>
    </citation>
    <scope>NUCLEOTIDE SEQUENCE [LARGE SCALE GENOMIC DNA]</scope>
    <source>
        <strain evidence="7 8">cv. Gransden 2004</strain>
    </source>
</reference>
<dbReference type="SMART" id="SM00380">
    <property type="entry name" value="AP2"/>
    <property type="match status" value="3"/>
</dbReference>
<dbReference type="GO" id="GO:0000976">
    <property type="term" value="F:transcription cis-regulatory region binding"/>
    <property type="evidence" value="ECO:0000318"/>
    <property type="project" value="GO_Central"/>
</dbReference>
<organism evidence="7 8">
    <name type="scientific">Physcomitrium patens</name>
    <name type="common">Spreading-leaved earth moss</name>
    <name type="synonym">Physcomitrella patens</name>
    <dbReference type="NCBI Taxonomy" id="3218"/>
    <lineage>
        <taxon>Eukaryota</taxon>
        <taxon>Viridiplantae</taxon>
        <taxon>Streptophyta</taxon>
        <taxon>Embryophyta</taxon>
        <taxon>Bryophyta</taxon>
        <taxon>Bryophytina</taxon>
        <taxon>Bryopsida</taxon>
        <taxon>Funariidae</taxon>
        <taxon>Funariales</taxon>
        <taxon>Funariaceae</taxon>
        <taxon>Physcomitrium</taxon>
    </lineage>
</organism>
<dbReference type="PANTHER" id="PTHR31190:SF142">
    <property type="entry name" value="ETHYLENE-RESPONSIVE TRANSCRIPTION FACTOR RAP2-3"/>
    <property type="match status" value="1"/>
</dbReference>
<dbReference type="EnsemblPlants" id="Pp3c10_680V3.14">
    <property type="protein sequence ID" value="Pp3c10_680V3.14"/>
    <property type="gene ID" value="Pp3c10_680"/>
</dbReference>
<feature type="domain" description="AP2/ERF" evidence="6">
    <location>
        <begin position="237"/>
        <end position="292"/>
    </location>
</feature>
<dbReference type="KEGG" id="ppp:112287888"/>
<evidence type="ECO:0000256" key="3">
    <source>
        <dbReference type="ARBA" id="ARBA00023125"/>
    </source>
</evidence>
<dbReference type="RefSeq" id="XP_024387253.1">
    <property type="nucleotide sequence ID" value="XM_024531485.2"/>
</dbReference>
<dbReference type="OrthoDB" id="568096at2759"/>
<dbReference type="GeneID" id="112287888"/>
<evidence type="ECO:0000256" key="2">
    <source>
        <dbReference type="ARBA" id="ARBA00023015"/>
    </source>
</evidence>
<accession>A0A7I4A3X3</accession>
<proteinExistence type="predicted"/>
<evidence type="ECO:0000256" key="1">
    <source>
        <dbReference type="ARBA" id="ARBA00004123"/>
    </source>
</evidence>
<dbReference type="GO" id="GO:0003700">
    <property type="term" value="F:DNA-binding transcription factor activity"/>
    <property type="evidence" value="ECO:0000318"/>
    <property type="project" value="GO_Central"/>
</dbReference>
<dbReference type="InterPro" id="IPR044808">
    <property type="entry name" value="ERF_plant"/>
</dbReference>
<sequence length="624" mass="69930">MRFFLESLCFSTASSMQTTGSSVFPASAPIFFFYRHLVGTGVILSQNGLSRIAAAHTPYSRFKGLRETRGRWEACIEEGSRQAKLLFSSKEDAAKAYDKAQFKLYGDGAATNFALSEDEKEDVSNLEWEDLILNLQLQGLPKATLSGLAFHGVLCKDEVWQTYVKIGKQRYVGRFTSMMEAVNAYDMVEYKIHGSDGLLNYDLAEDEVAELEKTDWNSLISNLGLKIYERRKPHKTGYRGVRQVAPGKWSASYAHRGASIQLGRFESLDAAVRSYDSFVYKLCGEAAKLNGALSDDEKDQLCKLSLKEVRAALAVQAIRPPSSADLGARGARFVGGKWEVCVESTMRDSLFLTTTINEAEATQVHDIAAYKLHKDFAKTYSELSLELREQIDSVEWATVAENFGFQRLPSYYGVRRLVSGMWQSFIRYGGSYLPVGTFASAEMAAHASDMCTYKLGGNSSGTLYNFPLEGFEKKKIEKLQWCQLIASLREEQEWSAHTTELADMEAASAVDEKHLSRDKRWILFVCQEQLIQQRMMRRASRVGQQIIVRRPELAEQFSPLNRRADGSPMLVEEVMECNSAPLLWTCQCGNLFLKSPASLAKIKPVCHQPGCTSVSRDRFSGSLN</sequence>
<dbReference type="Proteomes" id="UP000006727">
    <property type="component" value="Chromosome 10"/>
</dbReference>
<feature type="domain" description="AP2/ERF" evidence="6">
    <location>
        <begin position="61"/>
        <end position="114"/>
    </location>
</feature>
<dbReference type="AlphaFoldDB" id="A0A7I4A3X3"/>
<keyword evidence="5" id="KW-0539">Nucleus</keyword>
<evidence type="ECO:0000259" key="6">
    <source>
        <dbReference type="PROSITE" id="PS51032"/>
    </source>
</evidence>
<dbReference type="InterPro" id="IPR001471">
    <property type="entry name" value="AP2/ERF_dom"/>
</dbReference>
<dbReference type="Gramene" id="Pp3c10_680V3.14">
    <property type="protein sequence ID" value="Pp3c10_680V3.14"/>
    <property type="gene ID" value="Pp3c10_680"/>
</dbReference>
<keyword evidence="4" id="KW-0804">Transcription</keyword>
<dbReference type="PROSITE" id="PS51032">
    <property type="entry name" value="AP2_ERF"/>
    <property type="match status" value="3"/>
</dbReference>
<dbReference type="OMA" id="QQRMMRR"/>
<comment type="subcellular location">
    <subcellularLocation>
        <location evidence="1">Nucleus</location>
    </subcellularLocation>
</comment>
<keyword evidence="3" id="KW-0238">DNA-binding</keyword>
<dbReference type="InParanoid" id="A0A7I4A3X3"/>
<keyword evidence="8" id="KW-1185">Reference proteome</keyword>
<dbReference type="Gene3D" id="3.30.730.10">
    <property type="entry name" value="AP2/ERF domain"/>
    <property type="match status" value="3"/>
</dbReference>
<evidence type="ECO:0000313" key="7">
    <source>
        <dbReference type="EnsemblPlants" id="Pp3c10_680V3.14"/>
    </source>
</evidence>
<dbReference type="SUPFAM" id="SSF54171">
    <property type="entry name" value="DNA-binding domain"/>
    <property type="match status" value="3"/>
</dbReference>
<reference evidence="7" key="3">
    <citation type="submission" date="2020-12" db="UniProtKB">
        <authorList>
            <consortium name="EnsemblPlants"/>
        </authorList>
    </citation>
    <scope>IDENTIFICATION</scope>
</reference>
<dbReference type="GO" id="GO:0005634">
    <property type="term" value="C:nucleus"/>
    <property type="evidence" value="ECO:0000318"/>
    <property type="project" value="GO_Central"/>
</dbReference>
<feature type="domain" description="AP2/ERF" evidence="6">
    <location>
        <begin position="410"/>
        <end position="467"/>
    </location>
</feature>
<dbReference type="PANTHER" id="PTHR31190">
    <property type="entry name" value="DNA-BINDING DOMAIN"/>
    <property type="match status" value="1"/>
</dbReference>
<evidence type="ECO:0000256" key="4">
    <source>
        <dbReference type="ARBA" id="ARBA00023163"/>
    </source>
</evidence>
<dbReference type="GO" id="GO:0009873">
    <property type="term" value="P:ethylene-activated signaling pathway"/>
    <property type="evidence" value="ECO:0007669"/>
    <property type="project" value="InterPro"/>
</dbReference>
<evidence type="ECO:0000256" key="5">
    <source>
        <dbReference type="ARBA" id="ARBA00023242"/>
    </source>
</evidence>
<dbReference type="InterPro" id="IPR036955">
    <property type="entry name" value="AP2/ERF_dom_sf"/>
</dbReference>
<protein>
    <recommendedName>
        <fullName evidence="6">AP2/ERF domain-containing protein</fullName>
    </recommendedName>
</protein>
<dbReference type="InterPro" id="IPR016177">
    <property type="entry name" value="DNA-bd_dom_sf"/>
</dbReference>
<keyword evidence="2" id="KW-0805">Transcription regulation</keyword>
<dbReference type="EMBL" id="ABEU02000010">
    <property type="status" value="NOT_ANNOTATED_CDS"/>
    <property type="molecule type" value="Genomic_DNA"/>
</dbReference>
<reference evidence="7 8" key="1">
    <citation type="journal article" date="2008" name="Science">
        <title>The Physcomitrella genome reveals evolutionary insights into the conquest of land by plants.</title>
        <authorList>
            <person name="Rensing S."/>
            <person name="Lang D."/>
            <person name="Zimmer A."/>
            <person name="Terry A."/>
            <person name="Salamov A."/>
            <person name="Shapiro H."/>
            <person name="Nishiyama T."/>
            <person name="Perroud P.-F."/>
            <person name="Lindquist E."/>
            <person name="Kamisugi Y."/>
            <person name="Tanahashi T."/>
            <person name="Sakakibara K."/>
            <person name="Fujita T."/>
            <person name="Oishi K."/>
            <person name="Shin-I T."/>
            <person name="Kuroki Y."/>
            <person name="Toyoda A."/>
            <person name="Suzuki Y."/>
            <person name="Hashimoto A."/>
            <person name="Yamaguchi K."/>
            <person name="Sugano A."/>
            <person name="Kohara Y."/>
            <person name="Fujiyama A."/>
            <person name="Anterola A."/>
            <person name="Aoki S."/>
            <person name="Ashton N."/>
            <person name="Barbazuk W.B."/>
            <person name="Barker E."/>
            <person name="Bennetzen J."/>
            <person name="Bezanilla M."/>
            <person name="Blankenship R."/>
            <person name="Cho S.H."/>
            <person name="Dutcher S."/>
            <person name="Estelle M."/>
            <person name="Fawcett J.A."/>
            <person name="Gundlach H."/>
            <person name="Hanada K."/>
            <person name="Heyl A."/>
            <person name="Hicks K.A."/>
            <person name="Hugh J."/>
            <person name="Lohr M."/>
            <person name="Mayer K."/>
            <person name="Melkozernov A."/>
            <person name="Murata T."/>
            <person name="Nelson D."/>
            <person name="Pils B."/>
            <person name="Prigge M."/>
            <person name="Reiss B."/>
            <person name="Renner T."/>
            <person name="Rombauts S."/>
            <person name="Rushton P."/>
            <person name="Sanderfoot A."/>
            <person name="Schween G."/>
            <person name="Shiu S.-H."/>
            <person name="Stueber K."/>
            <person name="Theodoulou F.L."/>
            <person name="Tu H."/>
            <person name="Van de Peer Y."/>
            <person name="Verrier P.J."/>
            <person name="Waters E."/>
            <person name="Wood A."/>
            <person name="Yang L."/>
            <person name="Cove D."/>
            <person name="Cuming A."/>
            <person name="Hasebe M."/>
            <person name="Lucas S."/>
            <person name="Mishler D.B."/>
            <person name="Reski R."/>
            <person name="Grigoriev I."/>
            <person name="Quatrano R.S."/>
            <person name="Boore J.L."/>
        </authorList>
    </citation>
    <scope>NUCLEOTIDE SEQUENCE [LARGE SCALE GENOMIC DNA]</scope>
    <source>
        <strain evidence="7 8">cv. Gransden 2004</strain>
    </source>
</reference>
<evidence type="ECO:0000313" key="8">
    <source>
        <dbReference type="Proteomes" id="UP000006727"/>
    </source>
</evidence>
<gene>
    <name evidence="7" type="primary">LOC112287888</name>
</gene>
<name>A0A7I4A3X3_PHYPA</name>